<keyword evidence="1" id="KW-0472">Membrane</keyword>
<evidence type="ECO:0000313" key="3">
    <source>
        <dbReference type="Proteomes" id="UP000001064"/>
    </source>
</evidence>
<evidence type="ECO:0000256" key="1">
    <source>
        <dbReference type="SAM" id="Phobius"/>
    </source>
</evidence>
<keyword evidence="1" id="KW-1133">Transmembrane helix</keyword>
<feature type="transmembrane region" description="Helical" evidence="1">
    <location>
        <begin position="36"/>
        <end position="53"/>
    </location>
</feature>
<feature type="non-terminal residue" evidence="2">
    <location>
        <position position="1"/>
    </location>
</feature>
<dbReference type="PANTHER" id="PTHR32158">
    <property type="entry name" value="RING-TYPE DOMAIN-CONTAINING PROTEIN"/>
    <property type="match status" value="1"/>
</dbReference>
<dbReference type="AlphaFoldDB" id="F0ZFK5"/>
<dbReference type="InParanoid" id="F0ZFK5"/>
<reference evidence="3" key="1">
    <citation type="journal article" date="2011" name="Genome Biol.">
        <title>Comparative genomics of the social amoebae Dictyostelium discoideum and Dictyostelium purpureum.</title>
        <authorList>
            <consortium name="US DOE Joint Genome Institute (JGI-PGF)"/>
            <person name="Sucgang R."/>
            <person name="Kuo A."/>
            <person name="Tian X."/>
            <person name="Salerno W."/>
            <person name="Parikh A."/>
            <person name="Feasley C.L."/>
            <person name="Dalin E."/>
            <person name="Tu H."/>
            <person name="Huang E."/>
            <person name="Barry K."/>
            <person name="Lindquist E."/>
            <person name="Shapiro H."/>
            <person name="Bruce D."/>
            <person name="Schmutz J."/>
            <person name="Salamov A."/>
            <person name="Fey P."/>
            <person name="Gaudet P."/>
            <person name="Anjard C."/>
            <person name="Babu M.M."/>
            <person name="Basu S."/>
            <person name="Bushmanova Y."/>
            <person name="van der Wel H."/>
            <person name="Katoh-Kurasawa M."/>
            <person name="Dinh C."/>
            <person name="Coutinho P.M."/>
            <person name="Saito T."/>
            <person name="Elias M."/>
            <person name="Schaap P."/>
            <person name="Kay R.R."/>
            <person name="Henrissat B."/>
            <person name="Eichinger L."/>
            <person name="Rivero F."/>
            <person name="Putnam N.H."/>
            <person name="West C.M."/>
            <person name="Loomis W.F."/>
            <person name="Chisholm R.L."/>
            <person name="Shaulsky G."/>
            <person name="Strassmann J.E."/>
            <person name="Queller D.C."/>
            <person name="Kuspa A."/>
            <person name="Grigoriev I.V."/>
        </authorList>
    </citation>
    <scope>NUCLEOTIDE SEQUENCE [LARGE SCALE GENOMIC DNA]</scope>
    <source>
        <strain evidence="3">QSDP1</strain>
    </source>
</reference>
<dbReference type="PANTHER" id="PTHR32158:SF22">
    <property type="entry name" value="TRANSMEMBRANE DOMAIN-CONTAINING PROTEIN DDB_G0287209"/>
    <property type="match status" value="1"/>
</dbReference>
<organism evidence="2 3">
    <name type="scientific">Dictyostelium purpureum</name>
    <name type="common">Slime mold</name>
    <dbReference type="NCBI Taxonomy" id="5786"/>
    <lineage>
        <taxon>Eukaryota</taxon>
        <taxon>Amoebozoa</taxon>
        <taxon>Evosea</taxon>
        <taxon>Eumycetozoa</taxon>
        <taxon>Dictyostelia</taxon>
        <taxon>Dictyosteliales</taxon>
        <taxon>Dictyosteliaceae</taxon>
        <taxon>Dictyostelium</taxon>
    </lineage>
</organism>
<feature type="non-terminal residue" evidence="2">
    <location>
        <position position="92"/>
    </location>
</feature>
<dbReference type="VEuPathDB" id="AmoebaDB:DICPUDRAFT_23784"/>
<dbReference type="KEGG" id="dpp:DICPUDRAFT_23784"/>
<proteinExistence type="predicted"/>
<dbReference type="Proteomes" id="UP000001064">
    <property type="component" value="Unassembled WGS sequence"/>
</dbReference>
<name>F0ZFK5_DICPU</name>
<protein>
    <submittedName>
        <fullName evidence="2">Uncharacterized protein</fullName>
    </submittedName>
</protein>
<dbReference type="EMBL" id="GL871003">
    <property type="protein sequence ID" value="EGC37293.1"/>
    <property type="molecule type" value="Genomic_DNA"/>
</dbReference>
<dbReference type="GeneID" id="10500149"/>
<feature type="transmembrane region" description="Helical" evidence="1">
    <location>
        <begin position="12"/>
        <end position="30"/>
    </location>
</feature>
<keyword evidence="1" id="KW-0812">Transmembrane</keyword>
<keyword evidence="3" id="KW-1185">Reference proteome</keyword>
<evidence type="ECO:0000313" key="2">
    <source>
        <dbReference type="EMBL" id="EGC37293.1"/>
    </source>
</evidence>
<sequence>NHYRNGFKWWDLIFILKSFLFTILTITTLYSPNFHLFSMIFIHVLYSYIQYIFHPQKNNVLYKIENSFNLFQLINLVLVDSNFFKKVLPELI</sequence>
<dbReference type="RefSeq" id="XP_003286181.1">
    <property type="nucleotide sequence ID" value="XM_003286133.1"/>
</dbReference>
<gene>
    <name evidence="2" type="ORF">DICPUDRAFT_23784</name>
</gene>
<accession>F0ZFK5</accession>